<accession>F8FK40</accession>
<evidence type="ECO:0008006" key="3">
    <source>
        <dbReference type="Google" id="ProtNLM"/>
    </source>
</evidence>
<dbReference type="Pfam" id="PF11553">
    <property type="entry name" value="DUF3231"/>
    <property type="match status" value="2"/>
</dbReference>
<name>F8FK40_PAEMK</name>
<protein>
    <recommendedName>
        <fullName evidence="3">DUF3231 family protein</fullName>
    </recommendedName>
</protein>
<dbReference type="InterPro" id="IPR021617">
    <property type="entry name" value="DUF3231"/>
</dbReference>
<proteinExistence type="predicted"/>
<reference evidence="1 2" key="2">
    <citation type="journal article" date="2013" name="Genome Announc.">
        <title>Genome Sequence of Growth-Improving Paenibacillus mucilaginosus Strain KNP414.</title>
        <authorList>
            <person name="Lu J.J."/>
            <person name="Wang J.F."/>
            <person name="Hu X.F."/>
        </authorList>
    </citation>
    <scope>NUCLEOTIDE SEQUENCE [LARGE SCALE GENOMIC DNA]</scope>
    <source>
        <strain evidence="1 2">KNP414</strain>
    </source>
</reference>
<dbReference type="PATRIC" id="fig|1036673.3.peg.5155"/>
<dbReference type="EMBL" id="CP002869">
    <property type="protein sequence ID" value="AEI44081.1"/>
    <property type="molecule type" value="Genomic_DNA"/>
</dbReference>
<evidence type="ECO:0000313" key="1">
    <source>
        <dbReference type="EMBL" id="AEI44081.1"/>
    </source>
</evidence>
<sequence length="340" mass="38214">MRRITHQKMSLTSAEIAALWTSYQNESMAVCVLSFFQAHAEDPDIRPIVDKSLKRAETNLKTVRSIMKEEEYVVPVGFTSEDVDVTKPKMFFDTFYLMYMRQMAKVGMLAFSGFLSMMVREDLLAFYKECLLAATELYELTTKVSTAKGTTIRPPFISVPTVVEFVENGSYLKGEGLLRHKRPLNAIEISHLFTNIETNLLGSMLGIAFAQSAQSKEVKDYLMRGKDIAQKHLKIFGDHLIDSDVQAPMSWDTHVSNMTEPGFSDKLIMFHMTLLAAAGLGNYGASASATMRADIAADYLRLAAEISLFAKDGADLMIRRGWMEQPPQASDRRKLVYQPT</sequence>
<gene>
    <name evidence="1" type="ordered locus">KNP414_05557</name>
</gene>
<dbReference type="InterPro" id="IPR012347">
    <property type="entry name" value="Ferritin-like"/>
</dbReference>
<dbReference type="AlphaFoldDB" id="F8FK40"/>
<organism evidence="1 2">
    <name type="scientific">Paenibacillus mucilaginosus (strain KNP414)</name>
    <dbReference type="NCBI Taxonomy" id="1036673"/>
    <lineage>
        <taxon>Bacteria</taxon>
        <taxon>Bacillati</taxon>
        <taxon>Bacillota</taxon>
        <taxon>Bacilli</taxon>
        <taxon>Bacillales</taxon>
        <taxon>Paenibacillaceae</taxon>
        <taxon>Paenibacillus</taxon>
    </lineage>
</organism>
<dbReference type="Gene3D" id="1.20.1260.10">
    <property type="match status" value="2"/>
</dbReference>
<dbReference type="HOGENOM" id="CLU_068841_0_0_9"/>
<reference evidence="2" key="1">
    <citation type="submission" date="2011-06" db="EMBL/GenBank/DDBJ databases">
        <title>Complete genome sequence of Paenibacillus mucilaginosus KNP414.</title>
        <authorList>
            <person name="Wang J."/>
            <person name="Hu S."/>
            <person name="Hu X."/>
            <person name="Zhang B."/>
            <person name="Dong D."/>
            <person name="Zhang S."/>
            <person name="Zhao K."/>
            <person name="Wu D."/>
        </authorList>
    </citation>
    <scope>NUCLEOTIDE SEQUENCE [LARGE SCALE GENOMIC DNA]</scope>
    <source>
        <strain evidence="2">KNP414</strain>
    </source>
</reference>
<dbReference type="KEGG" id="pms:KNP414_05557"/>
<dbReference type="Proteomes" id="UP000006620">
    <property type="component" value="Chromosome"/>
</dbReference>
<evidence type="ECO:0000313" key="2">
    <source>
        <dbReference type="Proteomes" id="UP000006620"/>
    </source>
</evidence>
<dbReference type="RefSeq" id="WP_013919234.1">
    <property type="nucleotide sequence ID" value="NC_015690.1"/>
</dbReference>